<dbReference type="EMBL" id="JACRSP010000001">
    <property type="protein sequence ID" value="MBC8535397.1"/>
    <property type="molecule type" value="Genomic_DNA"/>
</dbReference>
<dbReference type="GO" id="GO:0003700">
    <property type="term" value="F:DNA-binding transcription factor activity"/>
    <property type="evidence" value="ECO:0007669"/>
    <property type="project" value="InterPro"/>
</dbReference>
<feature type="domain" description="HTH merR-type" evidence="6">
    <location>
        <begin position="1"/>
        <end position="74"/>
    </location>
</feature>
<keyword evidence="2" id="KW-0805">Transcription regulation</keyword>
<evidence type="ECO:0000256" key="2">
    <source>
        <dbReference type="ARBA" id="ARBA00023015"/>
    </source>
</evidence>
<dbReference type="AlphaFoldDB" id="A0A926HPL4"/>
<dbReference type="SUPFAM" id="SSF46955">
    <property type="entry name" value="Putative DNA-binding domain"/>
    <property type="match status" value="1"/>
</dbReference>
<comment type="caution">
    <text evidence="7">The sequence shown here is derived from an EMBL/GenBank/DDBJ whole genome shotgun (WGS) entry which is preliminary data.</text>
</comment>
<organism evidence="7 8">
    <name type="scientific">Feifania hominis</name>
    <dbReference type="NCBI Taxonomy" id="2763660"/>
    <lineage>
        <taxon>Bacteria</taxon>
        <taxon>Bacillati</taxon>
        <taxon>Bacillota</taxon>
        <taxon>Clostridia</taxon>
        <taxon>Eubacteriales</taxon>
        <taxon>Feifaniaceae</taxon>
        <taxon>Feifania</taxon>
    </lineage>
</organism>
<evidence type="ECO:0000313" key="7">
    <source>
        <dbReference type="EMBL" id="MBC8535397.1"/>
    </source>
</evidence>
<keyword evidence="5" id="KW-0175">Coiled coil</keyword>
<feature type="coiled-coil region" evidence="5">
    <location>
        <begin position="84"/>
        <end position="111"/>
    </location>
</feature>
<dbReference type="Gene3D" id="1.10.1660.10">
    <property type="match status" value="1"/>
</dbReference>
<protein>
    <submittedName>
        <fullName evidence="7">MerR family transcriptional regulator</fullName>
    </submittedName>
</protein>
<dbReference type="RefSeq" id="WP_249299103.1">
    <property type="nucleotide sequence ID" value="NZ_JACRSP010000001.1"/>
</dbReference>
<evidence type="ECO:0000313" key="8">
    <source>
        <dbReference type="Proteomes" id="UP000620366"/>
    </source>
</evidence>
<dbReference type="PANTHER" id="PTHR30204:SF69">
    <property type="entry name" value="MERR-FAMILY TRANSCRIPTIONAL REGULATOR"/>
    <property type="match status" value="1"/>
</dbReference>
<dbReference type="Proteomes" id="UP000620366">
    <property type="component" value="Unassembled WGS sequence"/>
</dbReference>
<evidence type="ECO:0000256" key="5">
    <source>
        <dbReference type="SAM" id="Coils"/>
    </source>
</evidence>
<reference evidence="7" key="1">
    <citation type="submission" date="2020-08" db="EMBL/GenBank/DDBJ databases">
        <title>Genome public.</title>
        <authorList>
            <person name="Liu C."/>
            <person name="Sun Q."/>
        </authorList>
    </citation>
    <scope>NUCLEOTIDE SEQUENCE</scope>
    <source>
        <strain evidence="7">BX7</strain>
    </source>
</reference>
<keyword evidence="1" id="KW-0678">Repressor</keyword>
<dbReference type="InterPro" id="IPR047057">
    <property type="entry name" value="MerR_fam"/>
</dbReference>
<keyword evidence="3" id="KW-0238">DNA-binding</keyword>
<gene>
    <name evidence="7" type="ORF">H8695_01635</name>
</gene>
<sequence length="274" mass="31341">MKKFFTVGEAAKLAGTTCETLRHYDRIGLVCPHKKDPWTGYRYYSEAELVRLNAVQALQLMDLSLREIREVLEYENLEGVLSLLERADKSADDKIRRLKQAKAKIRRAQMSYKNNLQGFVQTDIPFTRQLPQRVILLSNTLSEPRLELLTDYLRHFYEQIGDAHRSTYSFEDLAGIYTRDGNSRLFAVCTRYPPAQDLTVLPGGLYLCSNCTQENRQTALEQLVRTAREQYAVNPAFTVQIVVVTGILNWSYQIQIPLECDSDPLPSAAEKDPA</sequence>
<dbReference type="PANTHER" id="PTHR30204">
    <property type="entry name" value="REDOX-CYCLING DRUG-SENSING TRANSCRIPTIONAL ACTIVATOR SOXR"/>
    <property type="match status" value="1"/>
</dbReference>
<evidence type="ECO:0000256" key="3">
    <source>
        <dbReference type="ARBA" id="ARBA00023125"/>
    </source>
</evidence>
<accession>A0A926HPL4</accession>
<dbReference type="SMART" id="SM00422">
    <property type="entry name" value="HTH_MERR"/>
    <property type="match status" value="1"/>
</dbReference>
<dbReference type="GO" id="GO:0003677">
    <property type="term" value="F:DNA binding"/>
    <property type="evidence" value="ECO:0007669"/>
    <property type="project" value="UniProtKB-KW"/>
</dbReference>
<evidence type="ECO:0000256" key="4">
    <source>
        <dbReference type="ARBA" id="ARBA00023163"/>
    </source>
</evidence>
<evidence type="ECO:0000256" key="1">
    <source>
        <dbReference type="ARBA" id="ARBA00022491"/>
    </source>
</evidence>
<proteinExistence type="predicted"/>
<name>A0A926HPL4_9FIRM</name>
<dbReference type="Pfam" id="PF13411">
    <property type="entry name" value="MerR_1"/>
    <property type="match status" value="1"/>
</dbReference>
<keyword evidence="4" id="KW-0804">Transcription</keyword>
<evidence type="ECO:0000259" key="6">
    <source>
        <dbReference type="PROSITE" id="PS50937"/>
    </source>
</evidence>
<dbReference type="PROSITE" id="PS50937">
    <property type="entry name" value="HTH_MERR_2"/>
    <property type="match status" value="1"/>
</dbReference>
<dbReference type="InterPro" id="IPR000551">
    <property type="entry name" value="MerR-type_HTH_dom"/>
</dbReference>
<dbReference type="InterPro" id="IPR009061">
    <property type="entry name" value="DNA-bd_dom_put_sf"/>
</dbReference>
<keyword evidence="8" id="KW-1185">Reference proteome</keyword>